<dbReference type="InterPro" id="IPR018060">
    <property type="entry name" value="HTH_AraC"/>
</dbReference>
<dbReference type="Proteomes" id="UP000219422">
    <property type="component" value="Chromosome"/>
</dbReference>
<dbReference type="KEGG" id="sya:A6768_08125"/>
<evidence type="ECO:0000259" key="4">
    <source>
        <dbReference type="PROSITE" id="PS01124"/>
    </source>
</evidence>
<dbReference type="AlphaFoldDB" id="A0A291N7W8"/>
<gene>
    <name evidence="5" type="ORF">A6768_08125</name>
</gene>
<evidence type="ECO:0000256" key="1">
    <source>
        <dbReference type="ARBA" id="ARBA00023015"/>
    </source>
</evidence>
<dbReference type="Gene3D" id="1.10.10.60">
    <property type="entry name" value="Homeodomain-like"/>
    <property type="match status" value="1"/>
</dbReference>
<dbReference type="SUPFAM" id="SSF51215">
    <property type="entry name" value="Regulatory protein AraC"/>
    <property type="match status" value="1"/>
</dbReference>
<keyword evidence="2" id="KW-0238">DNA-binding</keyword>
<accession>A0A291N7W8</accession>
<dbReference type="PANTHER" id="PTHR46796">
    <property type="entry name" value="HTH-TYPE TRANSCRIPTIONAL ACTIVATOR RHAS-RELATED"/>
    <property type="match status" value="1"/>
</dbReference>
<sequence length="299" mass="32416">MVPLLRIRPEIEDFCRFGGTWSSPHEPRGHGWAQFHIITRGSCVLERPGLGELTLDAGDILLLPHGDSHVVRSKAKGVSRPIASDYRNGVRDKATSGVEADTELLCGRLLFDAGDGNPLLAALPDEIVIRTAGEPLMERFRRLLTDIRDELDGGLAGSAMIAADFARALFVMMLRDHLAQEPGGDATLSLLRDRTTARVVLAMLSDLARDWTLDELAAIGVTSRATLVRCFRQHSDRAPMEFLSDLRLAVARQRLAGTTDTTARIAADVGYGSDGALSKAILKRYGVRPGALRLAQASA</sequence>
<keyword evidence="3" id="KW-0804">Transcription</keyword>
<organism evidence="5 6">
    <name type="scientific">Sphingobium yanoikuyae</name>
    <name type="common">Sphingomonas yanoikuyae</name>
    <dbReference type="NCBI Taxonomy" id="13690"/>
    <lineage>
        <taxon>Bacteria</taxon>
        <taxon>Pseudomonadati</taxon>
        <taxon>Pseudomonadota</taxon>
        <taxon>Alphaproteobacteria</taxon>
        <taxon>Sphingomonadales</taxon>
        <taxon>Sphingomonadaceae</taxon>
        <taxon>Sphingobium</taxon>
    </lineage>
</organism>
<dbReference type="InterPro" id="IPR050204">
    <property type="entry name" value="AraC_XylS_family_regulators"/>
</dbReference>
<dbReference type="GO" id="GO:0043565">
    <property type="term" value="F:sequence-specific DNA binding"/>
    <property type="evidence" value="ECO:0007669"/>
    <property type="project" value="InterPro"/>
</dbReference>
<evidence type="ECO:0000313" key="6">
    <source>
        <dbReference type="Proteomes" id="UP000219422"/>
    </source>
</evidence>
<dbReference type="SUPFAM" id="SSF46689">
    <property type="entry name" value="Homeodomain-like"/>
    <property type="match status" value="1"/>
</dbReference>
<evidence type="ECO:0000256" key="2">
    <source>
        <dbReference type="ARBA" id="ARBA00023125"/>
    </source>
</evidence>
<keyword evidence="1" id="KW-0805">Transcription regulation</keyword>
<dbReference type="InterPro" id="IPR032783">
    <property type="entry name" value="AraC_lig"/>
</dbReference>
<dbReference type="InterPro" id="IPR009057">
    <property type="entry name" value="Homeodomain-like_sf"/>
</dbReference>
<reference evidence="5 6" key="1">
    <citation type="submission" date="2017-10" db="EMBL/GenBank/DDBJ databases">
        <title>Sphingobium yanoikuyae S72.</title>
        <authorList>
            <person name="Sanchez E."/>
            <person name="Bustos P."/>
            <person name="Mendoza P."/>
            <person name="Guo X."/>
            <person name="Mendoza A."/>
        </authorList>
    </citation>
    <scope>NUCLEOTIDE SEQUENCE [LARGE SCALE GENOMIC DNA]</scope>
    <source>
        <strain evidence="5 6">S72</strain>
    </source>
</reference>
<dbReference type="EMBL" id="CP023741">
    <property type="protein sequence ID" value="ATI83210.1"/>
    <property type="molecule type" value="Genomic_DNA"/>
</dbReference>
<evidence type="ECO:0000256" key="3">
    <source>
        <dbReference type="ARBA" id="ARBA00023163"/>
    </source>
</evidence>
<name>A0A291N7W8_SPHYA</name>
<proteinExistence type="predicted"/>
<feature type="domain" description="HTH araC/xylS-type" evidence="4">
    <location>
        <begin position="197"/>
        <end position="295"/>
    </location>
</feature>
<dbReference type="GO" id="GO:0003700">
    <property type="term" value="F:DNA-binding transcription factor activity"/>
    <property type="evidence" value="ECO:0007669"/>
    <property type="project" value="InterPro"/>
</dbReference>
<dbReference type="Pfam" id="PF12852">
    <property type="entry name" value="Cupin_6"/>
    <property type="match status" value="1"/>
</dbReference>
<dbReference type="Pfam" id="PF12833">
    <property type="entry name" value="HTH_18"/>
    <property type="match status" value="1"/>
</dbReference>
<dbReference type="PROSITE" id="PS01124">
    <property type="entry name" value="HTH_ARAC_FAMILY_2"/>
    <property type="match status" value="1"/>
</dbReference>
<evidence type="ECO:0000313" key="5">
    <source>
        <dbReference type="EMBL" id="ATI83210.1"/>
    </source>
</evidence>
<dbReference type="InterPro" id="IPR037923">
    <property type="entry name" value="HTH-like"/>
</dbReference>
<dbReference type="SMART" id="SM00342">
    <property type="entry name" value="HTH_ARAC"/>
    <property type="match status" value="1"/>
</dbReference>
<protein>
    <submittedName>
        <fullName evidence="5">AraC family transcriptional regulator</fullName>
    </submittedName>
</protein>
<dbReference type="PANTHER" id="PTHR46796:SF7">
    <property type="entry name" value="ARAC FAMILY TRANSCRIPTIONAL REGULATOR"/>
    <property type="match status" value="1"/>
</dbReference>